<name>A0A9P5K2C9_9AGAM</name>
<proteinExistence type="predicted"/>
<dbReference type="EMBL" id="WHVB01000017">
    <property type="protein sequence ID" value="KAF8474493.1"/>
    <property type="molecule type" value="Genomic_DNA"/>
</dbReference>
<dbReference type="Proteomes" id="UP000759537">
    <property type="component" value="Unassembled WGS sequence"/>
</dbReference>
<evidence type="ECO:0000313" key="2">
    <source>
        <dbReference type="EMBL" id="KAF8474493.1"/>
    </source>
</evidence>
<comment type="caution">
    <text evidence="2">The sequence shown here is derived from an EMBL/GenBank/DDBJ whole genome shotgun (WGS) entry which is preliminary data.</text>
</comment>
<gene>
    <name evidence="2" type="ORF">DFH94DRAFT_133252</name>
    <name evidence="1" type="ORF">DFH94DRAFT_85535</name>
</gene>
<dbReference type="EMBL" id="WHVB01000124">
    <property type="protein sequence ID" value="KAF8461482.1"/>
    <property type="molecule type" value="Genomic_DNA"/>
</dbReference>
<dbReference type="OrthoDB" id="1724687at2759"/>
<keyword evidence="3" id="KW-1185">Reference proteome</keyword>
<organism evidence="2 3">
    <name type="scientific">Russula ochroleuca</name>
    <dbReference type="NCBI Taxonomy" id="152965"/>
    <lineage>
        <taxon>Eukaryota</taxon>
        <taxon>Fungi</taxon>
        <taxon>Dikarya</taxon>
        <taxon>Basidiomycota</taxon>
        <taxon>Agaricomycotina</taxon>
        <taxon>Agaricomycetes</taxon>
        <taxon>Russulales</taxon>
        <taxon>Russulaceae</taxon>
        <taxon>Russula</taxon>
    </lineage>
</organism>
<dbReference type="AlphaFoldDB" id="A0A9P5K2C9"/>
<protein>
    <submittedName>
        <fullName evidence="2">Uncharacterized protein</fullName>
    </submittedName>
</protein>
<sequence length="132" mass="14762">MEYVIPRVACGIRRGGRFPCSFFTRNVTSDVIPAFVEDTTFVALLAVLFQPGAPTSSQQPLVDDSFVLYAMTRPKRPLKMGAEDDATGHMLRRGWELRGAIGLDGKSDEELKNRRLSFAVDLVVLKGEMERR</sequence>
<evidence type="ECO:0000313" key="1">
    <source>
        <dbReference type="EMBL" id="KAF8461482.1"/>
    </source>
</evidence>
<evidence type="ECO:0000313" key="3">
    <source>
        <dbReference type="Proteomes" id="UP000759537"/>
    </source>
</evidence>
<accession>A0A9P5K2C9</accession>
<reference evidence="2" key="1">
    <citation type="submission" date="2019-10" db="EMBL/GenBank/DDBJ databases">
        <authorList>
            <consortium name="DOE Joint Genome Institute"/>
            <person name="Kuo A."/>
            <person name="Miyauchi S."/>
            <person name="Kiss E."/>
            <person name="Drula E."/>
            <person name="Kohler A."/>
            <person name="Sanchez-Garcia M."/>
            <person name="Andreopoulos B."/>
            <person name="Barry K.W."/>
            <person name="Bonito G."/>
            <person name="Buee M."/>
            <person name="Carver A."/>
            <person name="Chen C."/>
            <person name="Cichocki N."/>
            <person name="Clum A."/>
            <person name="Culley D."/>
            <person name="Crous P.W."/>
            <person name="Fauchery L."/>
            <person name="Girlanda M."/>
            <person name="Hayes R."/>
            <person name="Keri Z."/>
            <person name="LaButti K."/>
            <person name="Lipzen A."/>
            <person name="Lombard V."/>
            <person name="Magnuson J."/>
            <person name="Maillard F."/>
            <person name="Morin E."/>
            <person name="Murat C."/>
            <person name="Nolan M."/>
            <person name="Ohm R."/>
            <person name="Pangilinan J."/>
            <person name="Pereira M."/>
            <person name="Perotto S."/>
            <person name="Peter M."/>
            <person name="Riley R."/>
            <person name="Sitrit Y."/>
            <person name="Stielow B."/>
            <person name="Szollosi G."/>
            <person name="Zifcakova L."/>
            <person name="Stursova M."/>
            <person name="Spatafora J.W."/>
            <person name="Tedersoo L."/>
            <person name="Vaario L.-M."/>
            <person name="Yamada A."/>
            <person name="Yan M."/>
            <person name="Wang P."/>
            <person name="Xu J."/>
            <person name="Bruns T."/>
            <person name="Baldrian P."/>
            <person name="Vilgalys R."/>
            <person name="Henrissat B."/>
            <person name="Grigoriev I.V."/>
            <person name="Hibbett D."/>
            <person name="Nagy L.G."/>
            <person name="Martin F.M."/>
        </authorList>
    </citation>
    <scope>NUCLEOTIDE SEQUENCE</scope>
    <source>
        <strain evidence="2">Prilba</strain>
    </source>
</reference>
<reference evidence="2" key="2">
    <citation type="journal article" date="2020" name="Nat. Commun.">
        <title>Large-scale genome sequencing of mycorrhizal fungi provides insights into the early evolution of symbiotic traits.</title>
        <authorList>
            <person name="Miyauchi S."/>
            <person name="Kiss E."/>
            <person name="Kuo A."/>
            <person name="Drula E."/>
            <person name="Kohler A."/>
            <person name="Sanchez-Garcia M."/>
            <person name="Morin E."/>
            <person name="Andreopoulos B."/>
            <person name="Barry K.W."/>
            <person name="Bonito G."/>
            <person name="Buee M."/>
            <person name="Carver A."/>
            <person name="Chen C."/>
            <person name="Cichocki N."/>
            <person name="Clum A."/>
            <person name="Culley D."/>
            <person name="Crous P.W."/>
            <person name="Fauchery L."/>
            <person name="Girlanda M."/>
            <person name="Hayes R.D."/>
            <person name="Keri Z."/>
            <person name="LaButti K."/>
            <person name="Lipzen A."/>
            <person name="Lombard V."/>
            <person name="Magnuson J."/>
            <person name="Maillard F."/>
            <person name="Murat C."/>
            <person name="Nolan M."/>
            <person name="Ohm R.A."/>
            <person name="Pangilinan J."/>
            <person name="Pereira M.F."/>
            <person name="Perotto S."/>
            <person name="Peter M."/>
            <person name="Pfister S."/>
            <person name="Riley R."/>
            <person name="Sitrit Y."/>
            <person name="Stielow J.B."/>
            <person name="Szollosi G."/>
            <person name="Zifcakova L."/>
            <person name="Stursova M."/>
            <person name="Spatafora J.W."/>
            <person name="Tedersoo L."/>
            <person name="Vaario L.M."/>
            <person name="Yamada A."/>
            <person name="Yan M."/>
            <person name="Wang P."/>
            <person name="Xu J."/>
            <person name="Bruns T."/>
            <person name="Baldrian P."/>
            <person name="Vilgalys R."/>
            <person name="Dunand C."/>
            <person name="Henrissat B."/>
            <person name="Grigoriev I.V."/>
            <person name="Hibbett D."/>
            <person name="Nagy L.G."/>
            <person name="Martin F.M."/>
        </authorList>
    </citation>
    <scope>NUCLEOTIDE SEQUENCE</scope>
    <source>
        <strain evidence="2">Prilba</strain>
    </source>
</reference>